<sequence length="577" mass="62965">MGCMQRLFNGVLFCFFCFFQEALLDGVMACKNIHHTLYVLLCFFTGRSHLAYPRPLVQLKRKKAELALSRRRKAHSPGSHASSSSCTAVERWDSAGDSALSRGNGGREAGSPLMRRTDSFSIAEGGTAPNECWVQRCVRRGHKGELSELLPRTRATPLVSPAYHLCHSESLHHLVSNVIGPIQQPTVSALPTRHTTPQWPPHSSGRPFTRHDDRRGDIGLTTDDYSSTTSGQRHPLRNTGALSGLAHASADARSSNVFQTVSTVVYRRESSKRMQFGRAVGSRMPLQPIASITSHHVLSYQATRQKVLIMDLDETLCFVSTKLSACRYPPTFSEVIPTATGAELFFIWERPHVRLFLSTLAKLFNLALFTSSTRPYADSILRRLDPERVIKRRYYRHHCVQVPRSAFPGAPGQCGAAQSVGGSREAASQDAVSAATDAPQSLGTAAGEDVASDLISTLPRSAAAAAAAAAAANNAKTSDRGEVGNGTTLVKDLRILKVPPELMVMVDNVEECVLANRDNALVLPPFFPPAFAGTADNAATDDVLLSLIPFLESLLVVPDVRSVLRHGRLRWPQRSEK</sequence>
<feature type="region of interest" description="Disordered" evidence="2">
    <location>
        <begin position="68"/>
        <end position="88"/>
    </location>
</feature>
<dbReference type="InterPro" id="IPR023214">
    <property type="entry name" value="HAD_sf"/>
</dbReference>
<dbReference type="RefSeq" id="XP_029229398.1">
    <property type="nucleotide sequence ID" value="XM_029370558.1"/>
</dbReference>
<gene>
    <name evidence="5" type="ORF">Tco025E_03640</name>
</gene>
<comment type="subcellular location">
    <subcellularLocation>
        <location evidence="1">Mitochondrion inner membrane</location>
        <topology evidence="1">Single-pass membrane protein</topology>
    </subcellularLocation>
</comment>
<dbReference type="OrthoDB" id="277011at2759"/>
<evidence type="ECO:0000313" key="5">
    <source>
        <dbReference type="EMBL" id="RNF21000.1"/>
    </source>
</evidence>
<evidence type="ECO:0000256" key="2">
    <source>
        <dbReference type="SAM" id="MobiDB-lite"/>
    </source>
</evidence>
<feature type="domain" description="FCP1 homology" evidence="4">
    <location>
        <begin position="301"/>
        <end position="554"/>
    </location>
</feature>
<organism evidence="5 6">
    <name type="scientific">Trypanosoma conorhini</name>
    <dbReference type="NCBI Taxonomy" id="83891"/>
    <lineage>
        <taxon>Eukaryota</taxon>
        <taxon>Discoba</taxon>
        <taxon>Euglenozoa</taxon>
        <taxon>Kinetoplastea</taxon>
        <taxon>Metakinetoplastina</taxon>
        <taxon>Trypanosomatida</taxon>
        <taxon>Trypanosomatidae</taxon>
        <taxon>Trypanosoma</taxon>
    </lineage>
</organism>
<keyword evidence="1" id="KW-0809">Transit peptide</keyword>
<keyword evidence="1" id="KW-0496">Mitochondrion</keyword>
<accession>A0A422PTE5</accession>
<dbReference type="Gene3D" id="3.40.50.1000">
    <property type="entry name" value="HAD superfamily/HAD-like"/>
    <property type="match status" value="2"/>
</dbReference>
<keyword evidence="1" id="KW-0813">Transport</keyword>
<dbReference type="PANTHER" id="PTHR12210">
    <property type="entry name" value="DULLARD PROTEIN PHOSPHATASE"/>
    <property type="match status" value="1"/>
</dbReference>
<dbReference type="InterPro" id="IPR036412">
    <property type="entry name" value="HAD-like_sf"/>
</dbReference>
<dbReference type="SMART" id="SM00577">
    <property type="entry name" value="CPDc"/>
    <property type="match status" value="1"/>
</dbReference>
<dbReference type="AlphaFoldDB" id="A0A422PTE5"/>
<evidence type="ECO:0000313" key="6">
    <source>
        <dbReference type="Proteomes" id="UP000284403"/>
    </source>
</evidence>
<comment type="subunit">
    <text evidence="1">Component of the TIM23 complex.</text>
</comment>
<comment type="function">
    <text evidence="1">Essential component of the TIM23 complex, a complex that mediates the translocation of transit peptide-containing proteins across the mitochondrial inner membrane.</text>
</comment>
<keyword evidence="1" id="KW-0811">Translocation</keyword>
<keyword evidence="1" id="KW-0653">Protein transport</keyword>
<evidence type="ECO:0000259" key="4">
    <source>
        <dbReference type="PROSITE" id="PS50969"/>
    </source>
</evidence>
<reference evidence="5 6" key="1">
    <citation type="journal article" date="2018" name="BMC Genomics">
        <title>Genomic comparison of Trypanosoma conorhini and Trypanosoma rangeli to Trypanosoma cruzi strains of high and low virulence.</title>
        <authorList>
            <person name="Bradwell K.R."/>
            <person name="Koparde V.N."/>
            <person name="Matveyev A.V."/>
            <person name="Serrano M.G."/>
            <person name="Alves J.M."/>
            <person name="Parikh H."/>
            <person name="Huang B."/>
            <person name="Lee V."/>
            <person name="Espinosa-Alvarez O."/>
            <person name="Ortiz P.A."/>
            <person name="Costa-Martins A.G."/>
            <person name="Teixeira M.M."/>
            <person name="Buck G.A."/>
        </authorList>
    </citation>
    <scope>NUCLEOTIDE SEQUENCE [LARGE SCALE GENOMIC DNA]</scope>
    <source>
        <strain evidence="5 6">025E</strain>
    </source>
</reference>
<comment type="similarity">
    <text evidence="1">Belongs to the TIM50 family.</text>
</comment>
<dbReference type="Pfam" id="PF03031">
    <property type="entry name" value="NIF"/>
    <property type="match status" value="2"/>
</dbReference>
<feature type="chain" id="PRO_5019206268" description="Mitochondrial import inner membrane translocase subunit TIM50" evidence="3">
    <location>
        <begin position="30"/>
        <end position="577"/>
    </location>
</feature>
<feature type="signal peptide" evidence="3">
    <location>
        <begin position="1"/>
        <end position="29"/>
    </location>
</feature>
<protein>
    <recommendedName>
        <fullName evidence="1">Mitochondrial import inner membrane translocase subunit TIM50</fullName>
    </recommendedName>
</protein>
<feature type="compositionally biased region" description="Low complexity" evidence="2">
    <location>
        <begin position="76"/>
        <end position="85"/>
    </location>
</feature>
<feature type="region of interest" description="Disordered" evidence="2">
    <location>
        <begin position="418"/>
        <end position="439"/>
    </location>
</feature>
<dbReference type="GO" id="GO:0015031">
    <property type="term" value="P:protein transport"/>
    <property type="evidence" value="ECO:0007669"/>
    <property type="project" value="UniProtKB-KW"/>
</dbReference>
<dbReference type="EMBL" id="MKKU01000166">
    <property type="protein sequence ID" value="RNF21000.1"/>
    <property type="molecule type" value="Genomic_DNA"/>
</dbReference>
<dbReference type="InterPro" id="IPR050365">
    <property type="entry name" value="TIM50"/>
</dbReference>
<dbReference type="GO" id="GO:0005744">
    <property type="term" value="C:TIM23 mitochondrial import inner membrane translocase complex"/>
    <property type="evidence" value="ECO:0007669"/>
    <property type="project" value="UniProtKB-UniRule"/>
</dbReference>
<name>A0A422PTE5_9TRYP</name>
<dbReference type="PROSITE" id="PS50969">
    <property type="entry name" value="FCP1"/>
    <property type="match status" value="1"/>
</dbReference>
<evidence type="ECO:0000256" key="3">
    <source>
        <dbReference type="SAM" id="SignalP"/>
    </source>
</evidence>
<dbReference type="GeneID" id="40317251"/>
<feature type="region of interest" description="Disordered" evidence="2">
    <location>
        <begin position="191"/>
        <end position="237"/>
    </location>
</feature>
<feature type="compositionally biased region" description="Polar residues" evidence="2">
    <location>
        <begin position="223"/>
        <end position="232"/>
    </location>
</feature>
<comment type="caution">
    <text evidence="5">The sequence shown here is derived from an EMBL/GenBank/DDBJ whole genome shotgun (WGS) entry which is preliminary data.</text>
</comment>
<evidence type="ECO:0000256" key="1">
    <source>
        <dbReference type="RuleBase" id="RU365079"/>
    </source>
</evidence>
<dbReference type="SUPFAM" id="SSF56784">
    <property type="entry name" value="HAD-like"/>
    <property type="match status" value="1"/>
</dbReference>
<proteinExistence type="inferred from homology"/>
<dbReference type="InterPro" id="IPR004274">
    <property type="entry name" value="FCP1_dom"/>
</dbReference>
<dbReference type="Proteomes" id="UP000284403">
    <property type="component" value="Unassembled WGS sequence"/>
</dbReference>
<keyword evidence="3" id="KW-0732">Signal</keyword>
<keyword evidence="6" id="KW-1185">Reference proteome</keyword>